<keyword evidence="2" id="KW-1185">Reference proteome</keyword>
<proteinExistence type="predicted"/>
<evidence type="ECO:0000313" key="2">
    <source>
        <dbReference type="Proteomes" id="UP001251085"/>
    </source>
</evidence>
<protein>
    <submittedName>
        <fullName evidence="1">Uncharacterized protein</fullName>
    </submittedName>
</protein>
<evidence type="ECO:0000313" key="1">
    <source>
        <dbReference type="EMBL" id="MDT1062479.1"/>
    </source>
</evidence>
<organism evidence="1 2">
    <name type="scientific">Paracoccus broussonetiae</name>
    <dbReference type="NCBI Taxonomy" id="3075834"/>
    <lineage>
        <taxon>Bacteria</taxon>
        <taxon>Pseudomonadati</taxon>
        <taxon>Pseudomonadota</taxon>
        <taxon>Alphaproteobacteria</taxon>
        <taxon>Rhodobacterales</taxon>
        <taxon>Paracoccaceae</taxon>
        <taxon>Paracoccus</taxon>
    </lineage>
</organism>
<sequence length="121" mass="13592">MSVKIPSKFTFGIDVDGGLDLDIPTSYRIDIPTDFTMRVKELAPIEIRPIDLSLRIKEIPAIRGHLPLNYKVGFRLFGREIACVSLCGQGQFITEPYVPYPCEPRPQRLTRPDPVDPVPVG</sequence>
<dbReference type="RefSeq" id="WP_311759578.1">
    <property type="nucleotide sequence ID" value="NZ_JAVRQI010000008.1"/>
</dbReference>
<reference evidence="2" key="1">
    <citation type="submission" date="2023-07" db="EMBL/GenBank/DDBJ databases">
        <title>Characterization of two Paracoccaceae strains isolated from Phycosphere and proposal of Xinfangfangia lacusdiani sp. nov.</title>
        <authorList>
            <person name="Deng Y."/>
            <person name="Zhang Y.Q."/>
        </authorList>
    </citation>
    <scope>NUCLEOTIDE SEQUENCE [LARGE SCALE GENOMIC DNA]</scope>
    <source>
        <strain evidence="2">CPCC 101403</strain>
    </source>
</reference>
<dbReference type="Proteomes" id="UP001251085">
    <property type="component" value="Unassembled WGS sequence"/>
</dbReference>
<accession>A0ABU3EE16</accession>
<gene>
    <name evidence="1" type="ORF">RM190_11440</name>
</gene>
<comment type="caution">
    <text evidence="1">The sequence shown here is derived from an EMBL/GenBank/DDBJ whole genome shotgun (WGS) entry which is preliminary data.</text>
</comment>
<dbReference type="EMBL" id="JAVRQI010000008">
    <property type="protein sequence ID" value="MDT1062479.1"/>
    <property type="molecule type" value="Genomic_DNA"/>
</dbReference>
<name>A0ABU3EE16_9RHOB</name>